<proteinExistence type="predicted"/>
<organism evidence="3 4">
    <name type="scientific">Rousettus aegyptiacus</name>
    <name type="common">Egyptian fruit bat</name>
    <name type="synonym">Pteropus aegyptiacus</name>
    <dbReference type="NCBI Taxonomy" id="9407"/>
    <lineage>
        <taxon>Eukaryota</taxon>
        <taxon>Metazoa</taxon>
        <taxon>Chordata</taxon>
        <taxon>Craniata</taxon>
        <taxon>Vertebrata</taxon>
        <taxon>Euteleostomi</taxon>
        <taxon>Mammalia</taxon>
        <taxon>Eutheria</taxon>
        <taxon>Laurasiatheria</taxon>
        <taxon>Chiroptera</taxon>
        <taxon>Yinpterochiroptera</taxon>
        <taxon>Pteropodoidea</taxon>
        <taxon>Pteropodidae</taxon>
        <taxon>Rousettinae</taxon>
        <taxon>Rousettus</taxon>
    </lineage>
</organism>
<protein>
    <submittedName>
        <fullName evidence="3">Uncharacterized protein</fullName>
    </submittedName>
</protein>
<gene>
    <name evidence="3" type="ORF">HJG63_010306</name>
</gene>
<dbReference type="AlphaFoldDB" id="A0A7J8JHW2"/>
<accession>A0A7J8JHW2</accession>
<dbReference type="InterPro" id="IPR011625">
    <property type="entry name" value="A2M_N_BRD"/>
</dbReference>
<dbReference type="PANTHER" id="PTHR11412:SF165">
    <property type="entry name" value="ALPHA-2-MACROGLOBULIN"/>
    <property type="match status" value="1"/>
</dbReference>
<dbReference type="GO" id="GO:0005576">
    <property type="term" value="C:extracellular region"/>
    <property type="evidence" value="ECO:0007669"/>
    <property type="project" value="InterPro"/>
</dbReference>
<keyword evidence="4" id="KW-1185">Reference proteome</keyword>
<dbReference type="InterPro" id="IPR009048">
    <property type="entry name" value="A-macroglobulin_rcpt-bd"/>
</dbReference>
<sequence length="330" mass="37192">MEKLLAIQSFETENCLNNKVGLSFGPAQSLPASHAHLRVTASPQSLCALRAVDLSVLLMRPEAELSPTSDTVVDSMPCPDMELPLSPGLGKLQFMDVFHRFPSGQQQPPVSTAGLVARATWEICHHSDCGNLYLQTSMKCNILPEKEDSPFALEVKTLPQICEGPKVHASFQISLNVSYKGNRPVSNMVIVDVKMISGFIPLKPTVKIVGEEDKKINNERSLKTVDCQEDIDDIVDLASVRQRIMMEKIIWLEMMMMIDDDDDDDDDDDNDNDNNEDMMMIHLILKVQMNLKVIQSQRKKNLLKNSRLLSTLMKWRIPKTKQKMQKATIK</sequence>
<dbReference type="PANTHER" id="PTHR11412">
    <property type="entry name" value="MACROGLOBULIN / COMPLEMENT"/>
    <property type="match status" value="1"/>
</dbReference>
<dbReference type="Proteomes" id="UP000593571">
    <property type="component" value="Unassembled WGS sequence"/>
</dbReference>
<dbReference type="InterPro" id="IPR036595">
    <property type="entry name" value="A-macroglobulin_rcpt-bd_sf"/>
</dbReference>
<evidence type="ECO:0000259" key="2">
    <source>
        <dbReference type="Pfam" id="PF07703"/>
    </source>
</evidence>
<dbReference type="Pfam" id="PF07677">
    <property type="entry name" value="A2M_recep"/>
    <property type="match status" value="1"/>
</dbReference>
<dbReference type="GO" id="GO:0002020">
    <property type="term" value="F:protease binding"/>
    <property type="evidence" value="ECO:0007669"/>
    <property type="project" value="TreeGrafter"/>
</dbReference>
<feature type="domain" description="Alpha-2-macroglobulin bait region" evidence="2">
    <location>
        <begin position="9"/>
        <end position="59"/>
    </location>
</feature>
<comment type="caution">
    <text evidence="3">The sequence shown here is derived from an EMBL/GenBank/DDBJ whole genome shotgun (WGS) entry which is preliminary data.</text>
</comment>
<evidence type="ECO:0000313" key="3">
    <source>
        <dbReference type="EMBL" id="KAF6496050.1"/>
    </source>
</evidence>
<dbReference type="EMBL" id="JACASE010000002">
    <property type="protein sequence ID" value="KAF6496050.1"/>
    <property type="molecule type" value="Genomic_DNA"/>
</dbReference>
<evidence type="ECO:0000313" key="4">
    <source>
        <dbReference type="Proteomes" id="UP000593571"/>
    </source>
</evidence>
<reference evidence="3 4" key="1">
    <citation type="journal article" date="2020" name="Nature">
        <title>Six reference-quality genomes reveal evolution of bat adaptations.</title>
        <authorList>
            <person name="Jebb D."/>
            <person name="Huang Z."/>
            <person name="Pippel M."/>
            <person name="Hughes G.M."/>
            <person name="Lavrichenko K."/>
            <person name="Devanna P."/>
            <person name="Winkler S."/>
            <person name="Jermiin L.S."/>
            <person name="Skirmuntt E.C."/>
            <person name="Katzourakis A."/>
            <person name="Burkitt-Gray L."/>
            <person name="Ray D.A."/>
            <person name="Sullivan K.A.M."/>
            <person name="Roscito J.G."/>
            <person name="Kirilenko B.M."/>
            <person name="Davalos L.M."/>
            <person name="Corthals A.P."/>
            <person name="Power M.L."/>
            <person name="Jones G."/>
            <person name="Ransome R.D."/>
            <person name="Dechmann D.K.N."/>
            <person name="Locatelli A.G."/>
            <person name="Puechmaille S.J."/>
            <person name="Fedrigo O."/>
            <person name="Jarvis E.D."/>
            <person name="Hiller M."/>
            <person name="Vernes S.C."/>
            <person name="Myers E.W."/>
            <person name="Teeling E.C."/>
        </authorList>
    </citation>
    <scope>NUCLEOTIDE SEQUENCE [LARGE SCALE GENOMIC DNA]</scope>
    <source>
        <strain evidence="3">MRouAeg1</strain>
        <tissue evidence="3">Muscle</tissue>
    </source>
</reference>
<dbReference type="SUPFAM" id="SSF49410">
    <property type="entry name" value="Alpha-macroglobulin receptor domain"/>
    <property type="match status" value="1"/>
</dbReference>
<dbReference type="Pfam" id="PF07703">
    <property type="entry name" value="A2M_BRD"/>
    <property type="match status" value="1"/>
</dbReference>
<feature type="domain" description="Alpha-macroglobulin receptor-binding" evidence="1">
    <location>
        <begin position="185"/>
        <end position="214"/>
    </location>
</feature>
<name>A0A7J8JHW2_ROUAE</name>
<dbReference type="Gene3D" id="2.60.40.690">
    <property type="entry name" value="Alpha-macroglobulin, receptor-binding domain"/>
    <property type="match status" value="1"/>
</dbReference>
<dbReference type="InterPro" id="IPR050473">
    <property type="entry name" value="A2M/Complement_sys"/>
</dbReference>
<dbReference type="GO" id="GO:0004866">
    <property type="term" value="F:endopeptidase inhibitor activity"/>
    <property type="evidence" value="ECO:0007669"/>
    <property type="project" value="TreeGrafter"/>
</dbReference>
<evidence type="ECO:0000259" key="1">
    <source>
        <dbReference type="Pfam" id="PF07677"/>
    </source>
</evidence>